<comment type="caution">
    <text evidence="1">The sequence shown here is derived from an EMBL/GenBank/DDBJ whole genome shotgun (WGS) entry which is preliminary data.</text>
</comment>
<evidence type="ECO:0000313" key="1">
    <source>
        <dbReference type="EMBL" id="MDG9700147.1"/>
    </source>
</evidence>
<evidence type="ECO:0000313" key="2">
    <source>
        <dbReference type="Proteomes" id="UP001237156"/>
    </source>
</evidence>
<organism evidence="1 2">
    <name type="scientific">Ottowia cancrivicina</name>
    <dbReference type="NCBI Taxonomy" id="3040346"/>
    <lineage>
        <taxon>Bacteria</taxon>
        <taxon>Pseudomonadati</taxon>
        <taxon>Pseudomonadota</taxon>
        <taxon>Betaproteobacteria</taxon>
        <taxon>Burkholderiales</taxon>
        <taxon>Comamonadaceae</taxon>
        <taxon>Ottowia</taxon>
    </lineage>
</organism>
<keyword evidence="2" id="KW-1185">Reference proteome</keyword>
<dbReference type="Proteomes" id="UP001237156">
    <property type="component" value="Unassembled WGS sequence"/>
</dbReference>
<gene>
    <name evidence="1" type="ORF">QB898_10585</name>
</gene>
<proteinExistence type="predicted"/>
<dbReference type="AlphaFoldDB" id="A0AAW6RMP7"/>
<sequence>MEMHRETVCEIVLMGARSGKQIAVAMTVRDERRFLAFLRTTADVQILALNSPSADHVWLNAFPPRRSQDRLSRGFVLWNRAFNWEPEIQTFQHGAGVINAHRAPVIEYLRHPFFVPSREVGRLFWSRGVTIDGPYLGEDKVSRYAYDPERFDVWWRQVIQWIKANSYHRSDQHGFIHYLPWAWWMHGRWGRG</sequence>
<reference evidence="1 2" key="1">
    <citation type="submission" date="2023-04" db="EMBL/GenBank/DDBJ databases">
        <title>Ottowia paracancer sp. nov., isolated from human stomach.</title>
        <authorList>
            <person name="Song Y."/>
        </authorList>
    </citation>
    <scope>NUCLEOTIDE SEQUENCE [LARGE SCALE GENOMIC DNA]</scope>
    <source>
        <strain evidence="1 2">10c7w1</strain>
    </source>
</reference>
<dbReference type="EMBL" id="JARVII010000025">
    <property type="protein sequence ID" value="MDG9700147.1"/>
    <property type="molecule type" value="Genomic_DNA"/>
</dbReference>
<name>A0AAW6RMP7_9BURK</name>
<accession>A0AAW6RMP7</accession>
<protein>
    <submittedName>
        <fullName evidence="1">Uncharacterized protein</fullName>
    </submittedName>
</protein>